<dbReference type="Gene3D" id="2.40.170.20">
    <property type="entry name" value="TonB-dependent receptor, beta-barrel domain"/>
    <property type="match status" value="1"/>
</dbReference>
<organism evidence="5 6">
    <name type="scientific">Persicitalea jodogahamensis</name>
    <dbReference type="NCBI Taxonomy" id="402147"/>
    <lineage>
        <taxon>Bacteria</taxon>
        <taxon>Pseudomonadati</taxon>
        <taxon>Bacteroidota</taxon>
        <taxon>Cytophagia</taxon>
        <taxon>Cytophagales</taxon>
        <taxon>Spirosomataceae</taxon>
        <taxon>Persicitalea</taxon>
    </lineage>
</organism>
<dbReference type="EMBL" id="BMXF01000004">
    <property type="protein sequence ID" value="GHB82191.1"/>
    <property type="molecule type" value="Genomic_DNA"/>
</dbReference>
<dbReference type="AlphaFoldDB" id="A0A8J3D6Q7"/>
<comment type="subcellular location">
    <subcellularLocation>
        <location evidence="1">Cell outer membrane</location>
    </subcellularLocation>
</comment>
<evidence type="ECO:0000313" key="6">
    <source>
        <dbReference type="Proteomes" id="UP000598271"/>
    </source>
</evidence>
<reference evidence="5 6" key="1">
    <citation type="journal article" date="2014" name="Int. J. Syst. Evol. Microbiol.">
        <title>Complete genome sequence of Corynebacterium casei LMG S-19264T (=DSM 44701T), isolated from a smear-ripened cheese.</title>
        <authorList>
            <consortium name="US DOE Joint Genome Institute (JGI-PGF)"/>
            <person name="Walter F."/>
            <person name="Albersmeier A."/>
            <person name="Kalinowski J."/>
            <person name="Ruckert C."/>
        </authorList>
    </citation>
    <scope>NUCLEOTIDE SEQUENCE [LARGE SCALE GENOMIC DNA]</scope>
    <source>
        <strain evidence="5 6">KCTC 12866</strain>
    </source>
</reference>
<evidence type="ECO:0000256" key="1">
    <source>
        <dbReference type="ARBA" id="ARBA00004442"/>
    </source>
</evidence>
<keyword evidence="2" id="KW-0472">Membrane</keyword>
<sequence>MNRIKYRNSGFIVLTLVSSVTAFAQRGEIESQTYEIVKEKSIEFPVANRLFDKVQPVEAKTGDKKVTYEFIDPKINLASPKLTPSVSIPSDEKSRQNMPEALNNYIKLGGGNYGRFLGEGFVSTRPSDDLVFSANLKQLSAATGPVYGKNSANSTTDLRFAGKYIRNAFKIDGQIDYDRRNYYFYGYQPQPETTLIDRDSIRQTTNLFGVQLGFENTEAKSLVDYSVRTNFYNLRDRYNASETDWGTTIKASTPVFENLNALFEAGAFISQRVDSETYNRNVFRIKPHFKYISDFFSVTAGVNVVNQTDNTLNINSTRIYPVLNLDVVPVPGLHIFGGWDGDLVRNTLRSMLSENQWLAPDALILNTDKRSDIYAGVKGENTQGINFEGKVSYANYGNFYSFNNSLADTSKFSVLYDGDKTNILTVSAQVGYTHNDILRTSLKTSFYNYKLGVLKEAWHRPTFSLNWFNALSVNKKLFISSDFYVISGLKGNNFQSEKIINLPAIIDLNLKIDYLLTKNFSTFVSVNNILGKQYSRYLYYPQMGLNFVGGLSFSF</sequence>
<accession>A0A8J3D6Q7</accession>
<proteinExistence type="predicted"/>
<dbReference type="Proteomes" id="UP000598271">
    <property type="component" value="Unassembled WGS sequence"/>
</dbReference>
<keyword evidence="5" id="KW-0675">Receptor</keyword>
<gene>
    <name evidence="5" type="ORF">GCM10007390_41620</name>
</gene>
<comment type="caution">
    <text evidence="5">The sequence shown here is derived from an EMBL/GenBank/DDBJ whole genome shotgun (WGS) entry which is preliminary data.</text>
</comment>
<keyword evidence="4" id="KW-0732">Signal</keyword>
<evidence type="ECO:0000256" key="2">
    <source>
        <dbReference type="ARBA" id="ARBA00023136"/>
    </source>
</evidence>
<dbReference type="SUPFAM" id="SSF56935">
    <property type="entry name" value="Porins"/>
    <property type="match status" value="1"/>
</dbReference>
<evidence type="ECO:0000256" key="3">
    <source>
        <dbReference type="ARBA" id="ARBA00023237"/>
    </source>
</evidence>
<protein>
    <submittedName>
        <fullName evidence="5">TonB-dependent receptor</fullName>
    </submittedName>
</protein>
<name>A0A8J3D6Q7_9BACT</name>
<dbReference type="RefSeq" id="WP_189566837.1">
    <property type="nucleotide sequence ID" value="NZ_BMXF01000004.1"/>
</dbReference>
<feature type="chain" id="PRO_5035156258" evidence="4">
    <location>
        <begin position="25"/>
        <end position="555"/>
    </location>
</feature>
<evidence type="ECO:0000313" key="5">
    <source>
        <dbReference type="EMBL" id="GHB82191.1"/>
    </source>
</evidence>
<keyword evidence="3" id="KW-0998">Cell outer membrane</keyword>
<dbReference type="GO" id="GO:0009279">
    <property type="term" value="C:cell outer membrane"/>
    <property type="evidence" value="ECO:0007669"/>
    <property type="project" value="UniProtKB-SubCell"/>
</dbReference>
<keyword evidence="6" id="KW-1185">Reference proteome</keyword>
<dbReference type="InterPro" id="IPR036942">
    <property type="entry name" value="Beta-barrel_TonB_sf"/>
</dbReference>
<evidence type="ECO:0000256" key="4">
    <source>
        <dbReference type="SAM" id="SignalP"/>
    </source>
</evidence>
<feature type="signal peptide" evidence="4">
    <location>
        <begin position="1"/>
        <end position="24"/>
    </location>
</feature>